<dbReference type="OrthoDB" id="1727555at2759"/>
<dbReference type="EMBL" id="PKPP01007217">
    <property type="protein sequence ID" value="PWA54035.1"/>
    <property type="molecule type" value="Genomic_DNA"/>
</dbReference>
<dbReference type="Pfam" id="PF08268">
    <property type="entry name" value="FBA_3"/>
    <property type="match status" value="1"/>
</dbReference>
<evidence type="ECO:0000259" key="8">
    <source>
        <dbReference type="Pfam" id="PF08268"/>
    </source>
</evidence>
<keyword evidence="5 7" id="KW-0732">Signal</keyword>
<feature type="chain" id="PRO_5015595514" evidence="7">
    <location>
        <begin position="23"/>
        <end position="657"/>
    </location>
</feature>
<dbReference type="GO" id="GO:0060320">
    <property type="term" value="P:rejection of self pollen"/>
    <property type="evidence" value="ECO:0007669"/>
    <property type="project" value="UniProtKB-KW"/>
</dbReference>
<keyword evidence="4" id="KW-0964">Secreted</keyword>
<evidence type="ECO:0000256" key="2">
    <source>
        <dbReference type="ARBA" id="ARBA00005581"/>
    </source>
</evidence>
<dbReference type="NCBIfam" id="TIGR01640">
    <property type="entry name" value="F_box_assoc_1"/>
    <property type="match status" value="1"/>
</dbReference>
<evidence type="ECO:0000256" key="6">
    <source>
        <dbReference type="SAM" id="MobiDB-lite"/>
    </source>
</evidence>
<dbReference type="SUPFAM" id="SSF81383">
    <property type="entry name" value="F-box domain"/>
    <property type="match status" value="1"/>
</dbReference>
<evidence type="ECO:0000256" key="4">
    <source>
        <dbReference type="ARBA" id="ARBA00022525"/>
    </source>
</evidence>
<dbReference type="InterPro" id="IPR050796">
    <property type="entry name" value="SCF_F-box_component"/>
</dbReference>
<keyword evidence="3" id="KW-0713">Self-incompatibility</keyword>
<evidence type="ECO:0000256" key="7">
    <source>
        <dbReference type="SAM" id="SignalP"/>
    </source>
</evidence>
<proteinExistence type="inferred from homology"/>
<gene>
    <name evidence="9" type="ORF">CTI12_AA438980</name>
</gene>
<evidence type="ECO:0000313" key="10">
    <source>
        <dbReference type="Proteomes" id="UP000245207"/>
    </source>
</evidence>
<feature type="signal peptide" evidence="7">
    <location>
        <begin position="1"/>
        <end position="22"/>
    </location>
</feature>
<accession>A0A2U1LYE3</accession>
<dbReference type="Pfam" id="PF05938">
    <property type="entry name" value="Self-incomp_S1"/>
    <property type="match status" value="1"/>
</dbReference>
<name>A0A2U1LYE3_ARTAN</name>
<dbReference type="PANTHER" id="PTHR31672:SF13">
    <property type="entry name" value="F-BOX PROTEIN CPR30-LIKE"/>
    <property type="match status" value="1"/>
</dbReference>
<protein>
    <submittedName>
        <fullName evidence="9">Plant self-incompatibility S1</fullName>
    </submittedName>
</protein>
<feature type="compositionally biased region" description="Polar residues" evidence="6">
    <location>
        <begin position="163"/>
        <end position="178"/>
    </location>
</feature>
<feature type="domain" description="F-box associated beta-propeller type 3" evidence="8">
    <location>
        <begin position="406"/>
        <end position="559"/>
    </location>
</feature>
<dbReference type="AlphaFoldDB" id="A0A2U1LYE3"/>
<comment type="similarity">
    <text evidence="2">Belongs to the plant self-incompatibility (S1) protein family.</text>
</comment>
<dbReference type="PANTHER" id="PTHR31672">
    <property type="entry name" value="BNACNNG10540D PROTEIN"/>
    <property type="match status" value="1"/>
</dbReference>
<evidence type="ECO:0000256" key="5">
    <source>
        <dbReference type="ARBA" id="ARBA00022729"/>
    </source>
</evidence>
<comment type="caution">
    <text evidence="9">The sequence shown here is derived from an EMBL/GenBank/DDBJ whole genome shotgun (WGS) entry which is preliminary data.</text>
</comment>
<dbReference type="Proteomes" id="UP000245207">
    <property type="component" value="Unassembled WGS sequence"/>
</dbReference>
<dbReference type="InterPro" id="IPR017451">
    <property type="entry name" value="F-box-assoc_interact_dom"/>
</dbReference>
<keyword evidence="10" id="KW-1185">Reference proteome</keyword>
<evidence type="ECO:0000313" key="9">
    <source>
        <dbReference type="EMBL" id="PWA54035.1"/>
    </source>
</evidence>
<evidence type="ECO:0000256" key="1">
    <source>
        <dbReference type="ARBA" id="ARBA00004613"/>
    </source>
</evidence>
<dbReference type="InterPro" id="IPR013187">
    <property type="entry name" value="F-box-assoc_dom_typ3"/>
</dbReference>
<reference evidence="9 10" key="1">
    <citation type="journal article" date="2018" name="Mol. Plant">
        <title>The genome of Artemisia annua provides insight into the evolution of Asteraceae family and artemisinin biosynthesis.</title>
        <authorList>
            <person name="Shen Q."/>
            <person name="Zhang L."/>
            <person name="Liao Z."/>
            <person name="Wang S."/>
            <person name="Yan T."/>
            <person name="Shi P."/>
            <person name="Liu M."/>
            <person name="Fu X."/>
            <person name="Pan Q."/>
            <person name="Wang Y."/>
            <person name="Lv Z."/>
            <person name="Lu X."/>
            <person name="Zhang F."/>
            <person name="Jiang W."/>
            <person name="Ma Y."/>
            <person name="Chen M."/>
            <person name="Hao X."/>
            <person name="Li L."/>
            <person name="Tang Y."/>
            <person name="Lv G."/>
            <person name="Zhou Y."/>
            <person name="Sun X."/>
            <person name="Brodelius P.E."/>
            <person name="Rose J.K.C."/>
            <person name="Tang K."/>
        </authorList>
    </citation>
    <scope>NUCLEOTIDE SEQUENCE [LARGE SCALE GENOMIC DNA]</scope>
    <source>
        <strain evidence="10">cv. Huhao1</strain>
        <tissue evidence="9">Leaf</tissue>
    </source>
</reference>
<feature type="region of interest" description="Disordered" evidence="6">
    <location>
        <begin position="155"/>
        <end position="178"/>
    </location>
</feature>
<sequence>MRYLSFFVLIFLVINPLNSTDAACHFTKGFGIHILTEIDFDNVMVQCKSKDDDLGVHTLNFTNLEYGWSFCENIFYSTLFFCHFWRTRTEQTFDVFNRTMLKACDQGFPDANICHWGIKQDGFYFFDFHQGWLKHDPGQAQFYLKHDLQTLQTYSEEEARTPPNRSKGPTTAGKQRSNPQVLGVARWVPILSDFGPGRLFLFMLEPCLIKAKQAHRWNMYLWKSTLQFPEPSRIKINSRFIRISTWGKIKSLLINFDPFMVQLISLDMGLLVGGTKFRQEFEDVIRAMIIVSCLLPFTFNAFNEIPYIPVELVSMIILRRTTKEIASFAVVSKLWNKLIFTQDFSKLHFPSHGGERGIMHYCRGDKVLRWIQATRRSEMHRKPTLTRSLLGPNLNGDQRLNAAKGSEGFLINPITNEFLSLPSPQQLKGFSVAYGFAYDSRSSKYKVLRIQNKVAVLYTLGVRAWNQVPYLANVILDDRSVDGITVENCCHFFATTRTPGVEPRKVILAFNWETEKFHELPRGPAVTTMLDLNKSVLGALKGKLTELYYGRGVSEFSVWCQMAYGQAASWLEVARYRQSISPLPHEFLMITLLDDRTLVLKMDDVALVLLYSDYSAGPRILGGYRCNGLWDAVEFQASFFKLDLVEPGFVEKLVAHH</sequence>
<evidence type="ECO:0000256" key="3">
    <source>
        <dbReference type="ARBA" id="ARBA00022471"/>
    </source>
</evidence>
<dbReference type="InterPro" id="IPR010264">
    <property type="entry name" value="Self-incomp_S1"/>
</dbReference>
<organism evidence="9 10">
    <name type="scientific">Artemisia annua</name>
    <name type="common">Sweet wormwood</name>
    <dbReference type="NCBI Taxonomy" id="35608"/>
    <lineage>
        <taxon>Eukaryota</taxon>
        <taxon>Viridiplantae</taxon>
        <taxon>Streptophyta</taxon>
        <taxon>Embryophyta</taxon>
        <taxon>Tracheophyta</taxon>
        <taxon>Spermatophyta</taxon>
        <taxon>Magnoliopsida</taxon>
        <taxon>eudicotyledons</taxon>
        <taxon>Gunneridae</taxon>
        <taxon>Pentapetalae</taxon>
        <taxon>asterids</taxon>
        <taxon>campanulids</taxon>
        <taxon>Asterales</taxon>
        <taxon>Asteraceae</taxon>
        <taxon>Asteroideae</taxon>
        <taxon>Anthemideae</taxon>
        <taxon>Artemisiinae</taxon>
        <taxon>Artemisia</taxon>
    </lineage>
</organism>
<dbReference type="GO" id="GO:0005576">
    <property type="term" value="C:extracellular region"/>
    <property type="evidence" value="ECO:0007669"/>
    <property type="project" value="UniProtKB-SubCell"/>
</dbReference>
<comment type="subcellular location">
    <subcellularLocation>
        <location evidence="1">Secreted</location>
    </subcellularLocation>
</comment>
<dbReference type="InterPro" id="IPR036047">
    <property type="entry name" value="F-box-like_dom_sf"/>
</dbReference>